<proteinExistence type="predicted"/>
<name>A0A975T5G6_9NOST</name>
<evidence type="ECO:0000313" key="2">
    <source>
        <dbReference type="Proteomes" id="UP000683511"/>
    </source>
</evidence>
<sequence>MVAEDKVDVIAKIATAFHQSKLVNAILTKSDSLPDTYEDLIKNSKLENVIINTKDSG</sequence>
<organism evidence="1 2">
    <name type="scientific">Richelia sinica FACHB-800</name>
    <dbReference type="NCBI Taxonomy" id="1357546"/>
    <lineage>
        <taxon>Bacteria</taxon>
        <taxon>Bacillati</taxon>
        <taxon>Cyanobacteriota</taxon>
        <taxon>Cyanophyceae</taxon>
        <taxon>Nostocales</taxon>
        <taxon>Nostocaceae</taxon>
        <taxon>Richelia</taxon>
    </lineage>
</organism>
<dbReference type="AlphaFoldDB" id="A0A975T5G6"/>
<reference evidence="1" key="1">
    <citation type="submission" date="2017-04" db="EMBL/GenBank/DDBJ databases">
        <title>Genome deletions in a multicellular cyanobacterial endosymbiont for morphological adaptation in marine diatoms.</title>
        <authorList>
            <person name="Wang Y."/>
            <person name="Gao H."/>
            <person name="Li R."/>
            <person name="Xu X."/>
        </authorList>
    </citation>
    <scope>NUCLEOTIDE SEQUENCE</scope>
    <source>
        <strain evidence="1">FACHB 800</strain>
    </source>
</reference>
<dbReference type="Proteomes" id="UP000683511">
    <property type="component" value="Chromosome"/>
</dbReference>
<accession>A0A975T5G6</accession>
<dbReference type="KEGG" id="rsin:B6N60_00947"/>
<protein>
    <submittedName>
        <fullName evidence="1">Uncharacterized protein</fullName>
    </submittedName>
</protein>
<keyword evidence="2" id="KW-1185">Reference proteome</keyword>
<dbReference type="EMBL" id="CP021056">
    <property type="protein sequence ID" value="QXE22265.1"/>
    <property type="molecule type" value="Genomic_DNA"/>
</dbReference>
<gene>
    <name evidence="1" type="ORF">B6N60_00947</name>
</gene>
<evidence type="ECO:0000313" key="1">
    <source>
        <dbReference type="EMBL" id="QXE22265.1"/>
    </source>
</evidence>
<dbReference type="RefSeq" id="WP_190604233.1">
    <property type="nucleotide sequence ID" value="NZ_CP021056.1"/>
</dbReference>